<evidence type="ECO:0000313" key="4">
    <source>
        <dbReference type="Proteomes" id="UP000198210"/>
    </source>
</evidence>
<reference evidence="3 4" key="1">
    <citation type="submission" date="2016-06" db="EMBL/GenBank/DDBJ databases">
        <authorList>
            <person name="Kjaerup R.B."/>
            <person name="Dalgaard T.S."/>
            <person name="Juul-Madsen H.R."/>
        </authorList>
    </citation>
    <scope>NUCLEOTIDE SEQUENCE [LARGE SCALE GENOMIC DNA]</scope>
    <source>
        <strain evidence="3 4">DSM 45097</strain>
    </source>
</reference>
<evidence type="ECO:0000256" key="2">
    <source>
        <dbReference type="RuleBase" id="RU366034"/>
    </source>
</evidence>
<dbReference type="EMBL" id="LT607751">
    <property type="protein sequence ID" value="SCG40085.1"/>
    <property type="molecule type" value="Genomic_DNA"/>
</dbReference>
<gene>
    <name evidence="3" type="ORF">GA0074704_0920</name>
</gene>
<organism evidence="3 4">
    <name type="scientific">Micromonospora siamensis</name>
    <dbReference type="NCBI Taxonomy" id="299152"/>
    <lineage>
        <taxon>Bacteria</taxon>
        <taxon>Bacillati</taxon>
        <taxon>Actinomycetota</taxon>
        <taxon>Actinomycetes</taxon>
        <taxon>Micromonosporales</taxon>
        <taxon>Micromonosporaceae</taxon>
        <taxon>Micromonospora</taxon>
    </lineage>
</organism>
<dbReference type="SUPFAM" id="SSF48576">
    <property type="entry name" value="Terpenoid synthases"/>
    <property type="match status" value="1"/>
</dbReference>
<keyword evidence="2" id="KW-0460">Magnesium</keyword>
<protein>
    <recommendedName>
        <fullName evidence="2">Terpene synthase</fullName>
        <ecNumber evidence="2">4.2.3.-</ecNumber>
    </recommendedName>
</protein>
<dbReference type="AlphaFoldDB" id="A0A1C5H212"/>
<name>A0A1C5H212_9ACTN</name>
<evidence type="ECO:0000256" key="1">
    <source>
        <dbReference type="ARBA" id="ARBA00023239"/>
    </source>
</evidence>
<dbReference type="Pfam" id="PF19086">
    <property type="entry name" value="Terpene_syn_C_2"/>
    <property type="match status" value="1"/>
</dbReference>
<dbReference type="SFLD" id="SFLDG01020">
    <property type="entry name" value="Terpene_Cyclase_Like_2"/>
    <property type="match status" value="1"/>
</dbReference>
<comment type="cofactor">
    <cofactor evidence="2">
        <name>Mg(2+)</name>
        <dbReference type="ChEBI" id="CHEBI:18420"/>
    </cofactor>
</comment>
<comment type="similarity">
    <text evidence="2">Belongs to the terpene synthase family.</text>
</comment>
<sequence>MTGVPVLESLRAECPVPARISPHADRAQEWLVGQLDRHGLPVDVAARARLAEAGFARYAGRLYPAATEADLRVLSLMFTWFFLVDDACDGPARLTPERIRWLRDGVLAVLRDGPRARHPGFAGPLRRLLVQAWREPHRRMPARWRVRFADAVGHHLLGVWREAAAKDAGHRPGVAEYVALRRATSAAYVSYPLVEFVTGRPLTDAVYHHPRLRRLADLGNDLLSWYNDIASLERDRATAGGHNLVLALAAEHGVPPEAAVDLAAARWRETMREFVALRAAVPSFGPGLDEAVTDLLDGVAAAVRGTIEWTLESARYPTGPVNPAARGG</sequence>
<dbReference type="InterPro" id="IPR008949">
    <property type="entry name" value="Isoprenoid_synthase_dom_sf"/>
</dbReference>
<dbReference type="GO" id="GO:0010333">
    <property type="term" value="F:terpene synthase activity"/>
    <property type="evidence" value="ECO:0007669"/>
    <property type="project" value="InterPro"/>
</dbReference>
<dbReference type="InterPro" id="IPR034686">
    <property type="entry name" value="Terpene_cyclase-like_2"/>
</dbReference>
<dbReference type="Proteomes" id="UP000198210">
    <property type="component" value="Chromosome I"/>
</dbReference>
<keyword evidence="4" id="KW-1185">Reference proteome</keyword>
<dbReference type="PANTHER" id="PTHR35201:SF4">
    <property type="entry name" value="BETA-PINACENE SYNTHASE-RELATED"/>
    <property type="match status" value="1"/>
</dbReference>
<dbReference type="PANTHER" id="PTHR35201">
    <property type="entry name" value="TERPENE SYNTHASE"/>
    <property type="match status" value="1"/>
</dbReference>
<evidence type="ECO:0000313" key="3">
    <source>
        <dbReference type="EMBL" id="SCG40085.1"/>
    </source>
</evidence>
<dbReference type="RefSeq" id="WP_088969331.1">
    <property type="nucleotide sequence ID" value="NZ_JBHLYF010000044.1"/>
</dbReference>
<dbReference type="EC" id="4.2.3.-" evidence="2"/>
<proteinExistence type="inferred from homology"/>
<dbReference type="GO" id="GO:0046872">
    <property type="term" value="F:metal ion binding"/>
    <property type="evidence" value="ECO:0007669"/>
    <property type="project" value="UniProtKB-KW"/>
</dbReference>
<keyword evidence="2" id="KW-0479">Metal-binding</keyword>
<dbReference type="Gene3D" id="1.10.600.10">
    <property type="entry name" value="Farnesyl Diphosphate Synthase"/>
    <property type="match status" value="1"/>
</dbReference>
<accession>A0A1C5H212</accession>
<keyword evidence="1 2" id="KW-0456">Lyase</keyword>
<dbReference type="SFLD" id="SFLDS00005">
    <property type="entry name" value="Isoprenoid_Synthase_Type_I"/>
    <property type="match status" value="1"/>
</dbReference>